<dbReference type="EMBL" id="JAKQYM010000001">
    <property type="protein sequence ID" value="MCI2227543.1"/>
    <property type="molecule type" value="Genomic_DNA"/>
</dbReference>
<dbReference type="EC" id="2.4.-.-" evidence="3"/>
<dbReference type="SUPFAM" id="SSF53756">
    <property type="entry name" value="UDP-Glycosyltransferase/glycogen phosphorylase"/>
    <property type="match status" value="1"/>
</dbReference>
<feature type="domain" description="Glycosyl transferase family 1" evidence="2">
    <location>
        <begin position="215"/>
        <end position="376"/>
    </location>
</feature>
<dbReference type="Proteomes" id="UP001139369">
    <property type="component" value="Unassembled WGS sequence"/>
</dbReference>
<dbReference type="PANTHER" id="PTHR46401:SF2">
    <property type="entry name" value="GLYCOSYLTRANSFERASE WBBK-RELATED"/>
    <property type="match status" value="1"/>
</dbReference>
<reference evidence="3" key="1">
    <citation type="submission" date="2022-02" db="EMBL/GenBank/DDBJ databases">
        <title>Polaribacter sp. MSW13, isolated from seawater.</title>
        <authorList>
            <person name="Kristyanto S."/>
            <person name="Jung J."/>
            <person name="Jeon C.O."/>
        </authorList>
    </citation>
    <scope>NUCLEOTIDE SEQUENCE</scope>
    <source>
        <strain evidence="3">MSW13</strain>
    </source>
</reference>
<proteinExistence type="predicted"/>
<keyword evidence="4" id="KW-1185">Reference proteome</keyword>
<sequence length="399" mass="45893">MSISRVVFLGGFFPDSKRKEIEVNSKGVIQYAADALQQAIVKGMLVNSNNVVIVNSVYIGSYPKKYKKSKISSYSFLINEDIEGFNVGFLNLPLYKFYSRYINVKKYLTKITKKNDVIIIYAIHTSFLKAAVDLKSTYPSLKICLIVPDLPSFMGGGNNFFERILKKVQESIQKKLLNEVDAFVLLSDHMYRPLKVNNRPWVRVEGVFNNEDLIIEQKKEKLKTILYSGTLAKRYGIMNLLEAFSMIADENYRLWICGDGDTKRELEKISTADKRICYLGQVEREQVLKLQKRATVLVNPRDSKGEFTKYSFPSKTMEYLASGTPSIIYKLEGIPEEYFNYCFVVENETPFSLSQTITLVCEKTEDELKEYGDKAKQFILTNKTSEKQAKKIYNMLNKL</sequence>
<evidence type="ECO:0000313" key="3">
    <source>
        <dbReference type="EMBL" id="MCI2227543.1"/>
    </source>
</evidence>
<keyword evidence="1 3" id="KW-0808">Transferase</keyword>
<organism evidence="3 4">
    <name type="scientific">Polaribacter marinus</name>
    <dbReference type="NCBI Taxonomy" id="2916838"/>
    <lineage>
        <taxon>Bacteria</taxon>
        <taxon>Pseudomonadati</taxon>
        <taxon>Bacteroidota</taxon>
        <taxon>Flavobacteriia</taxon>
        <taxon>Flavobacteriales</taxon>
        <taxon>Flavobacteriaceae</taxon>
    </lineage>
</organism>
<evidence type="ECO:0000313" key="4">
    <source>
        <dbReference type="Proteomes" id="UP001139369"/>
    </source>
</evidence>
<name>A0A9X1VL30_9FLAO</name>
<evidence type="ECO:0000256" key="1">
    <source>
        <dbReference type="ARBA" id="ARBA00022679"/>
    </source>
</evidence>
<dbReference type="RefSeq" id="WP_242176659.1">
    <property type="nucleotide sequence ID" value="NZ_JAKQYM010000001.1"/>
</dbReference>
<evidence type="ECO:0000259" key="2">
    <source>
        <dbReference type="Pfam" id="PF00534"/>
    </source>
</evidence>
<gene>
    <name evidence="3" type="ORF">MC378_00060</name>
</gene>
<accession>A0A9X1VL30</accession>
<dbReference type="InterPro" id="IPR001296">
    <property type="entry name" value="Glyco_trans_1"/>
</dbReference>
<dbReference type="Pfam" id="PF00534">
    <property type="entry name" value="Glycos_transf_1"/>
    <property type="match status" value="1"/>
</dbReference>
<comment type="caution">
    <text evidence="3">The sequence shown here is derived from an EMBL/GenBank/DDBJ whole genome shotgun (WGS) entry which is preliminary data.</text>
</comment>
<dbReference type="GO" id="GO:0016757">
    <property type="term" value="F:glycosyltransferase activity"/>
    <property type="evidence" value="ECO:0007669"/>
    <property type="project" value="UniProtKB-KW"/>
</dbReference>
<dbReference type="Gene3D" id="3.40.50.2000">
    <property type="entry name" value="Glycogen Phosphorylase B"/>
    <property type="match status" value="2"/>
</dbReference>
<protein>
    <submittedName>
        <fullName evidence="3">Glycosyltransferase</fullName>
        <ecNumber evidence="3">2.4.-.-</ecNumber>
    </submittedName>
</protein>
<dbReference type="PANTHER" id="PTHR46401">
    <property type="entry name" value="GLYCOSYLTRANSFERASE WBBK-RELATED"/>
    <property type="match status" value="1"/>
</dbReference>
<keyword evidence="3" id="KW-0328">Glycosyltransferase</keyword>
<dbReference type="AlphaFoldDB" id="A0A9X1VL30"/>